<organism evidence="1">
    <name type="scientific">Wolbachia endosymbiont of Oeneis ivallda</name>
    <dbReference type="NCBI Taxonomy" id="3171168"/>
    <lineage>
        <taxon>Bacteria</taxon>
        <taxon>Pseudomonadati</taxon>
        <taxon>Pseudomonadota</taxon>
        <taxon>Alphaproteobacteria</taxon>
        <taxon>Rickettsiales</taxon>
        <taxon>Anaplasmataceae</taxon>
        <taxon>Wolbachieae</taxon>
        <taxon>Wolbachia</taxon>
    </lineage>
</organism>
<proteinExistence type="predicted"/>
<name>A0AAU7YLP8_9RICK</name>
<sequence>MTTYYWSKEGEMIDLICWRHYGATRGVVEVVLEANPGLAEYSDSLPSGLRIKLPLIQEQLKKSKLKVWE</sequence>
<gene>
    <name evidence="1" type="ORF">ABS861_03835</name>
</gene>
<accession>A0AAU7YLP8</accession>
<dbReference type="EMBL" id="CP158587">
    <property type="protein sequence ID" value="XCA34517.1"/>
    <property type="molecule type" value="Genomic_DNA"/>
</dbReference>
<dbReference type="InterPro" id="IPR008861">
    <property type="entry name" value="GpX-like"/>
</dbReference>
<dbReference type="Pfam" id="PF05489">
    <property type="entry name" value="Phage_tail_X"/>
    <property type="match status" value="1"/>
</dbReference>
<dbReference type="AlphaFoldDB" id="A0AAU7YLP8"/>
<reference evidence="1" key="1">
    <citation type="submission" date="2024-06" db="EMBL/GenBank/DDBJ databases">
        <title>Genome assembly of the Oeneis chryxus ivallda.</title>
        <authorList>
            <person name="MacDonald Z."/>
            <person name="Shaffer H.B."/>
            <person name="Gillespie T."/>
            <person name="Marimuthu M.P.A."/>
            <person name="Nguyen O."/>
            <person name="Fairbairn C.W."/>
            <person name="Seligmann W.E."/>
            <person name="Escalona M."/>
            <person name="Miller C."/>
            <person name="Toffelmier E."/>
        </authorList>
    </citation>
    <scope>NUCLEOTIDE SEQUENCE</scope>
    <source>
        <strain evidence="1">CCGP_102_HBS-TG_Oc004</strain>
    </source>
</reference>
<evidence type="ECO:0000313" key="1">
    <source>
        <dbReference type="EMBL" id="XCA34517.1"/>
    </source>
</evidence>
<protein>
    <submittedName>
        <fullName evidence="1">Tail protein X</fullName>
    </submittedName>
</protein>